<dbReference type="OrthoDB" id="5317514at2759"/>
<keyword evidence="3" id="KW-1185">Reference proteome</keyword>
<feature type="non-terminal residue" evidence="2">
    <location>
        <position position="101"/>
    </location>
</feature>
<reference evidence="2 3" key="1">
    <citation type="journal article" date="2018" name="Mol. Genet. Genomics">
        <title>The red deer Cervus elaphus genome CerEla1.0: sequencing, annotating, genes, and chromosomes.</title>
        <authorList>
            <person name="Bana N.A."/>
            <person name="Nyiri A."/>
            <person name="Nagy J."/>
            <person name="Frank K."/>
            <person name="Nagy T."/>
            <person name="Steger V."/>
            <person name="Schiller M."/>
            <person name="Lakatos P."/>
            <person name="Sugar L."/>
            <person name="Horn P."/>
            <person name="Barta E."/>
            <person name="Orosz L."/>
        </authorList>
    </citation>
    <scope>NUCLEOTIDE SEQUENCE [LARGE SCALE GENOMIC DNA]</scope>
    <source>
        <strain evidence="2">Hungarian</strain>
    </source>
</reference>
<comment type="caution">
    <text evidence="2">The sequence shown here is derived from an EMBL/GenBank/DDBJ whole genome shotgun (WGS) entry which is preliminary data.</text>
</comment>
<protein>
    <submittedName>
        <fullName evidence="2">Uncharacterized protein</fullName>
    </submittedName>
</protein>
<evidence type="ECO:0000256" key="1">
    <source>
        <dbReference type="SAM" id="MobiDB-lite"/>
    </source>
</evidence>
<dbReference type="Proteomes" id="UP000242450">
    <property type="component" value="Chromosome 5"/>
</dbReference>
<organism evidence="2 3">
    <name type="scientific">Cervus elaphus hippelaphus</name>
    <name type="common">European red deer</name>
    <dbReference type="NCBI Taxonomy" id="46360"/>
    <lineage>
        <taxon>Eukaryota</taxon>
        <taxon>Metazoa</taxon>
        <taxon>Chordata</taxon>
        <taxon>Craniata</taxon>
        <taxon>Vertebrata</taxon>
        <taxon>Euteleostomi</taxon>
        <taxon>Mammalia</taxon>
        <taxon>Eutheria</taxon>
        <taxon>Laurasiatheria</taxon>
        <taxon>Artiodactyla</taxon>
        <taxon>Ruminantia</taxon>
        <taxon>Pecora</taxon>
        <taxon>Cervidae</taxon>
        <taxon>Cervinae</taxon>
        <taxon>Cervus</taxon>
    </lineage>
</organism>
<dbReference type="EMBL" id="MKHE01000005">
    <property type="protein sequence ID" value="OWK14991.1"/>
    <property type="molecule type" value="Genomic_DNA"/>
</dbReference>
<name>A0A212D9R6_CEREH</name>
<evidence type="ECO:0000313" key="2">
    <source>
        <dbReference type="EMBL" id="OWK14991.1"/>
    </source>
</evidence>
<feature type="non-terminal residue" evidence="2">
    <location>
        <position position="1"/>
    </location>
</feature>
<proteinExistence type="predicted"/>
<sequence length="101" mass="10802">LAPLAAFNVDVVRTWVTPEGGDLFVLSSLLHQDSSSKQTWLLVTSPRTSRTAKPLHQCSLTQDELQCQPVGESAPTPGNAPRTSFLGIPLNRANHSSPGPT</sequence>
<evidence type="ECO:0000313" key="3">
    <source>
        <dbReference type="Proteomes" id="UP000242450"/>
    </source>
</evidence>
<gene>
    <name evidence="2" type="ORF">Celaphus_00000871</name>
</gene>
<dbReference type="AlphaFoldDB" id="A0A212D9R6"/>
<accession>A0A212D9R6</accession>
<feature type="region of interest" description="Disordered" evidence="1">
    <location>
        <begin position="69"/>
        <end position="101"/>
    </location>
</feature>